<dbReference type="EMBL" id="JAUCMV010000003">
    <property type="protein sequence ID" value="KAK0412138.1"/>
    <property type="molecule type" value="Genomic_DNA"/>
</dbReference>
<dbReference type="InterPro" id="IPR001628">
    <property type="entry name" value="Znf_hrmn_rcpt"/>
</dbReference>
<dbReference type="InterPro" id="IPR051152">
    <property type="entry name" value="C.elegans_Orphan_NR"/>
</dbReference>
<keyword evidence="9 11" id="KW-0675">Receptor</keyword>
<dbReference type="Proteomes" id="UP001175271">
    <property type="component" value="Unassembled WGS sequence"/>
</dbReference>
<dbReference type="SUPFAM" id="SSF57716">
    <property type="entry name" value="Glucocorticoid receptor-like (DNA-binding domain)"/>
    <property type="match status" value="1"/>
</dbReference>
<dbReference type="Pfam" id="PF00105">
    <property type="entry name" value="zf-C4"/>
    <property type="match status" value="1"/>
</dbReference>
<proteinExistence type="inferred from homology"/>
<evidence type="ECO:0000256" key="10">
    <source>
        <dbReference type="ARBA" id="ARBA00023242"/>
    </source>
</evidence>
<dbReference type="SUPFAM" id="SSF48508">
    <property type="entry name" value="Nuclear receptor ligand-binding domain"/>
    <property type="match status" value="1"/>
</dbReference>
<evidence type="ECO:0000259" key="13">
    <source>
        <dbReference type="PROSITE" id="PS51843"/>
    </source>
</evidence>
<dbReference type="GO" id="GO:0008270">
    <property type="term" value="F:zinc ion binding"/>
    <property type="evidence" value="ECO:0007669"/>
    <property type="project" value="UniProtKB-KW"/>
</dbReference>
<organism evidence="14 15">
    <name type="scientific">Steinernema hermaphroditum</name>
    <dbReference type="NCBI Taxonomy" id="289476"/>
    <lineage>
        <taxon>Eukaryota</taxon>
        <taxon>Metazoa</taxon>
        <taxon>Ecdysozoa</taxon>
        <taxon>Nematoda</taxon>
        <taxon>Chromadorea</taxon>
        <taxon>Rhabditida</taxon>
        <taxon>Tylenchina</taxon>
        <taxon>Panagrolaimomorpha</taxon>
        <taxon>Strongyloidoidea</taxon>
        <taxon>Steinernematidae</taxon>
        <taxon>Steinernema</taxon>
    </lineage>
</organism>
<evidence type="ECO:0000256" key="5">
    <source>
        <dbReference type="ARBA" id="ARBA00022833"/>
    </source>
</evidence>
<evidence type="ECO:0000259" key="12">
    <source>
        <dbReference type="PROSITE" id="PS51030"/>
    </source>
</evidence>
<dbReference type="PROSITE" id="PS00031">
    <property type="entry name" value="NUCLEAR_REC_DBD_1"/>
    <property type="match status" value="1"/>
</dbReference>
<evidence type="ECO:0000256" key="11">
    <source>
        <dbReference type="RuleBase" id="RU004334"/>
    </source>
</evidence>
<keyword evidence="10 11" id="KW-0539">Nucleus</keyword>
<dbReference type="CDD" id="cd06960">
    <property type="entry name" value="NR_DBD_HNF4A"/>
    <property type="match status" value="1"/>
</dbReference>
<dbReference type="PROSITE" id="PS51843">
    <property type="entry name" value="NR_LBD"/>
    <property type="match status" value="1"/>
</dbReference>
<evidence type="ECO:0000256" key="6">
    <source>
        <dbReference type="ARBA" id="ARBA00023015"/>
    </source>
</evidence>
<keyword evidence="6 11" id="KW-0805">Transcription regulation</keyword>
<dbReference type="GO" id="GO:0003700">
    <property type="term" value="F:DNA-binding transcription factor activity"/>
    <property type="evidence" value="ECO:0007669"/>
    <property type="project" value="InterPro"/>
</dbReference>
<evidence type="ECO:0000256" key="4">
    <source>
        <dbReference type="ARBA" id="ARBA00022771"/>
    </source>
</evidence>
<keyword evidence="7 11" id="KW-0238">DNA-binding</keyword>
<feature type="domain" description="NR LBD" evidence="13">
    <location>
        <begin position="122"/>
        <end position="389"/>
    </location>
</feature>
<reference evidence="14" key="1">
    <citation type="submission" date="2023-06" db="EMBL/GenBank/DDBJ databases">
        <title>Genomic analysis of the entomopathogenic nematode Steinernema hermaphroditum.</title>
        <authorList>
            <person name="Schwarz E.M."/>
            <person name="Heppert J.K."/>
            <person name="Baniya A."/>
            <person name="Schwartz H.T."/>
            <person name="Tan C.-H."/>
            <person name="Antoshechkin I."/>
            <person name="Sternberg P.W."/>
            <person name="Goodrich-Blair H."/>
            <person name="Dillman A.R."/>
        </authorList>
    </citation>
    <scope>NUCLEOTIDE SEQUENCE</scope>
    <source>
        <strain evidence="14">PS9179</strain>
        <tissue evidence="14">Whole animal</tissue>
    </source>
</reference>
<comment type="similarity">
    <text evidence="2 11">Belongs to the nuclear hormone receptor family.</text>
</comment>
<accession>A0AA39HWC7</accession>
<evidence type="ECO:0000256" key="1">
    <source>
        <dbReference type="ARBA" id="ARBA00004123"/>
    </source>
</evidence>
<evidence type="ECO:0000313" key="14">
    <source>
        <dbReference type="EMBL" id="KAK0412138.1"/>
    </source>
</evidence>
<comment type="subcellular location">
    <subcellularLocation>
        <location evidence="1 11">Nucleus</location>
    </subcellularLocation>
</comment>
<feature type="domain" description="Nuclear receptor" evidence="12">
    <location>
        <begin position="2"/>
        <end position="71"/>
    </location>
</feature>
<keyword evidence="15" id="KW-1185">Reference proteome</keyword>
<dbReference type="GO" id="GO:0005634">
    <property type="term" value="C:nucleus"/>
    <property type="evidence" value="ECO:0007669"/>
    <property type="project" value="UniProtKB-SubCell"/>
</dbReference>
<evidence type="ECO:0000256" key="2">
    <source>
        <dbReference type="ARBA" id="ARBA00005993"/>
    </source>
</evidence>
<dbReference type="InterPro" id="IPR049636">
    <property type="entry name" value="HNF4-like_DBD"/>
</dbReference>
<dbReference type="Pfam" id="PF00104">
    <property type="entry name" value="Hormone_recep"/>
    <property type="match status" value="1"/>
</dbReference>
<dbReference type="PANTHER" id="PTHR45680">
    <property type="entry name" value="NUCLEAR HORMONE RECEPTOR FAMILY"/>
    <property type="match status" value="1"/>
</dbReference>
<evidence type="ECO:0000256" key="7">
    <source>
        <dbReference type="ARBA" id="ARBA00023125"/>
    </source>
</evidence>
<evidence type="ECO:0000313" key="15">
    <source>
        <dbReference type="Proteomes" id="UP001175271"/>
    </source>
</evidence>
<keyword evidence="5 11" id="KW-0862">Zinc</keyword>
<comment type="caution">
    <text evidence="14">The sequence shown here is derived from an EMBL/GenBank/DDBJ whole genome shotgun (WGS) entry which is preliminary data.</text>
</comment>
<evidence type="ECO:0000256" key="3">
    <source>
        <dbReference type="ARBA" id="ARBA00022723"/>
    </source>
</evidence>
<dbReference type="GO" id="GO:0000978">
    <property type="term" value="F:RNA polymerase II cis-regulatory region sequence-specific DNA binding"/>
    <property type="evidence" value="ECO:0007669"/>
    <property type="project" value="InterPro"/>
</dbReference>
<dbReference type="InterPro" id="IPR013088">
    <property type="entry name" value="Znf_NHR/GATA"/>
</dbReference>
<dbReference type="PANTHER" id="PTHR45680:SF29">
    <property type="entry name" value="NUCLEAR HORMONE RECEPTOR FAMILY"/>
    <property type="match status" value="1"/>
</dbReference>
<evidence type="ECO:0000256" key="9">
    <source>
        <dbReference type="ARBA" id="ARBA00023170"/>
    </source>
</evidence>
<dbReference type="SMART" id="SM00430">
    <property type="entry name" value="HOLI"/>
    <property type="match status" value="1"/>
</dbReference>
<dbReference type="Gene3D" id="3.30.50.10">
    <property type="entry name" value="Erythroid Transcription Factor GATA-1, subunit A"/>
    <property type="match status" value="1"/>
</dbReference>
<dbReference type="SMART" id="SM00399">
    <property type="entry name" value="ZnF_C4"/>
    <property type="match status" value="1"/>
</dbReference>
<name>A0AA39HWC7_9BILA</name>
<protein>
    <recommendedName>
        <fullName evidence="16">Nuclear receptor domain-containing protein</fullName>
    </recommendedName>
</protein>
<sequence>MSSWCVVCGSRAHGVHFQVPSCRACAAFFRRSISIGKHYKCRRATQNCDLNSTATNICRYCRYQKCIQVGMVLTVHVVNPMNLNGDRRVPVIQPNPGYTGGEGSSEEASPHMVYQDNKLIYDPEPLIEQLRKVLTTPIPYISSLSTMRSLLLTFQNFWPNKETLTVTEVSTLDYRVFLQNIEKEILRCAQFAMSCRQFAQLPIEEKWFMIQPFWSYYHHVSRIHRTIDTFGRGQFLRYMITDTICVKMGFKFEIPIEDKKHDLLHEIYGQSASVMKESLIDPMVALNLTDFEVVYMLAMGLFNTRRNKRLSNMTKTMSEQVIEEISDELHHHYLDEMRIDNYAARLAKIVKLQVEYTDLRRYFKDVITMIEFFDIFSNSFAKSPFCSDL</sequence>
<dbReference type="InterPro" id="IPR000536">
    <property type="entry name" value="Nucl_hrmn_rcpt_lig-bd"/>
</dbReference>
<dbReference type="Gene3D" id="1.10.565.10">
    <property type="entry name" value="Retinoid X Receptor"/>
    <property type="match status" value="1"/>
</dbReference>
<keyword evidence="8 11" id="KW-0804">Transcription</keyword>
<dbReference type="PRINTS" id="PR00047">
    <property type="entry name" value="STROIDFINGER"/>
</dbReference>
<evidence type="ECO:0008006" key="16">
    <source>
        <dbReference type="Google" id="ProtNLM"/>
    </source>
</evidence>
<keyword evidence="3 11" id="KW-0479">Metal-binding</keyword>
<keyword evidence="4 11" id="KW-0863">Zinc-finger</keyword>
<gene>
    <name evidence="14" type="ORF">QR680_006052</name>
</gene>
<evidence type="ECO:0000256" key="8">
    <source>
        <dbReference type="ARBA" id="ARBA00023163"/>
    </source>
</evidence>
<dbReference type="InterPro" id="IPR035500">
    <property type="entry name" value="NHR-like_dom_sf"/>
</dbReference>
<dbReference type="AlphaFoldDB" id="A0AA39HWC7"/>
<dbReference type="PROSITE" id="PS51030">
    <property type="entry name" value="NUCLEAR_REC_DBD_2"/>
    <property type="match status" value="1"/>
</dbReference>